<sequence length="375" mass="45690">MSVELYLFFEDVMKYVSKKEFKNYIFSNKYFKQMIHMICTNVGNILDFLSEHYTWYYEMDDIKNDDKGKDISSYIVENTNIMIEKKKLIKNENTKQNINNKSNNNIFINTTDKISKSRVIQLDLNNMYVVISKIKKIMDILLEFFKDIKNIFNLENEEKKNDLLKFKKEFNEEINGLIKLFFKYIDPNRYFNNKIFLSKLLLYILNLNMKNIVHIQILFDLYHKCTFNILKYLEIKDIKEIKDISKFSSIIQHNTDYYSFIQMLNISIDKLNNLNFIYILCQDEYQSKMNNSSKENIKNLLLFHTHFFFYYYFCILQQNNYDIIHEQKNKFDLYKENYYNICNNNMKKNTQQFFLALKILFSISAFLFMRFDSYV</sequence>
<dbReference type="EMBL" id="GG665740">
    <property type="protein sequence ID" value="KNG78824.1"/>
    <property type="molecule type" value="Genomic_DNA"/>
</dbReference>
<accession>A0A0L1IGR8</accession>
<dbReference type="GO" id="GO:0004812">
    <property type="term" value="F:aminoacyl-tRNA ligase activity"/>
    <property type="evidence" value="ECO:0007669"/>
    <property type="project" value="UniProtKB-KW"/>
</dbReference>
<reference evidence="2" key="2">
    <citation type="submission" date="2015-07" db="EMBL/GenBank/DDBJ databases">
        <title>The genome sequence of Plasmodium falciparum IGH-CR14.</title>
        <authorList>
            <consortium name="The Broad Institute Genome Sequencing Platform"/>
            <person name="Volkman S.K."/>
            <person name="Neafsey D.E."/>
            <person name="Dash A.P."/>
            <person name="Chitnis C.E."/>
            <person name="Hartl D.L."/>
            <person name="Young S.K."/>
            <person name="Kodira C.D."/>
            <person name="Zeng Q."/>
            <person name="Koehrsen M."/>
            <person name="Godfrey P."/>
            <person name="Alvarado L."/>
            <person name="Berlin A."/>
            <person name="Borenstein D."/>
            <person name="Chen Z."/>
            <person name="Engels R."/>
            <person name="Freedman E."/>
            <person name="Gellesch M."/>
            <person name="Goldberg J."/>
            <person name="Griggs A."/>
            <person name="Gujja S."/>
            <person name="Heiman D."/>
            <person name="Hepburn T."/>
            <person name="Howarth C."/>
            <person name="Jen D."/>
            <person name="Larson L."/>
            <person name="Lewis B."/>
            <person name="Mehta T."/>
            <person name="Park D."/>
            <person name="Pearson M."/>
            <person name="Roberts A."/>
            <person name="Saif S."/>
            <person name="Shea T."/>
            <person name="Shenoy N."/>
            <person name="Sisk P."/>
            <person name="Stolte C."/>
            <person name="Sykes S."/>
            <person name="Walk T."/>
            <person name="White J."/>
            <person name="Yandava C."/>
            <person name="Wirth D.F."/>
            <person name="Nusbaum C."/>
            <person name="Birren B."/>
        </authorList>
    </citation>
    <scope>NUCLEOTIDE SEQUENCE [LARGE SCALE GENOMIC DNA]</scope>
    <source>
        <strain evidence="2">IGH-CR14</strain>
    </source>
</reference>
<protein>
    <submittedName>
        <fullName evidence="1">Tryptophanyl-tRNA synthetase</fullName>
    </submittedName>
</protein>
<reference evidence="2" key="1">
    <citation type="submission" date="2015-07" db="EMBL/GenBank/DDBJ databases">
        <title>Annotation of Plasmodium falciparum IGH-CR14.</title>
        <authorList>
            <consortium name="The Broad Institute Genome Sequencing Platform"/>
            <person name="Volkman S.K."/>
            <person name="Neafsey D.E."/>
            <person name="Dash A.P."/>
            <person name="Chitnis C.E."/>
            <person name="Hartl D.L."/>
            <person name="Young S.K."/>
            <person name="Zeng Q."/>
            <person name="Koehrsen M."/>
            <person name="Alvarado L."/>
            <person name="Berlin A."/>
            <person name="Borenstein D."/>
            <person name="Chapman S.B."/>
            <person name="Chen Z."/>
            <person name="Engels R."/>
            <person name="Freedman E."/>
            <person name="Gellesch M."/>
            <person name="Goldberg J."/>
            <person name="Griggs A."/>
            <person name="Gujja S."/>
            <person name="Heilman E.R."/>
            <person name="Heiman D.I."/>
            <person name="Howarth C."/>
            <person name="Jen D."/>
            <person name="Larson L."/>
            <person name="Mehta T."/>
            <person name="Neiman D."/>
            <person name="Park D."/>
            <person name="Pearson M."/>
            <person name="Roberts A."/>
            <person name="Saif S."/>
            <person name="Shea T."/>
            <person name="Shenoy N."/>
            <person name="Sisk P."/>
            <person name="Stolte C."/>
            <person name="Sykes S."/>
            <person name="Walk T."/>
            <person name="White J."/>
            <person name="Yandava C."/>
            <person name="Haas B."/>
            <person name="Henn M.R."/>
            <person name="Nusbaum C."/>
            <person name="Birren B."/>
        </authorList>
    </citation>
    <scope>NUCLEOTIDE SEQUENCE [LARGE SCALE GENOMIC DNA]</scope>
    <source>
        <strain evidence="2">IGH-CR14</strain>
    </source>
</reference>
<dbReference type="OrthoDB" id="392774at2759"/>
<evidence type="ECO:0000313" key="2">
    <source>
        <dbReference type="Proteomes" id="UP000054562"/>
    </source>
</evidence>
<organism evidence="1 2">
    <name type="scientific">Plasmodium falciparum IGH-CR14</name>
    <dbReference type="NCBI Taxonomy" id="580059"/>
    <lineage>
        <taxon>Eukaryota</taxon>
        <taxon>Sar</taxon>
        <taxon>Alveolata</taxon>
        <taxon>Apicomplexa</taxon>
        <taxon>Aconoidasida</taxon>
        <taxon>Haemosporida</taxon>
        <taxon>Plasmodiidae</taxon>
        <taxon>Plasmodium</taxon>
        <taxon>Plasmodium (Laverania)</taxon>
    </lineage>
</organism>
<dbReference type="PANTHER" id="PTHR36593:SF1">
    <property type="entry name" value="EXPORTED SERINE_THREONINE PROTEIN KINASE"/>
    <property type="match status" value="1"/>
</dbReference>
<feature type="non-terminal residue" evidence="1">
    <location>
        <position position="375"/>
    </location>
</feature>
<name>A0A0L1IGR8_PLAFA</name>
<dbReference type="Proteomes" id="UP000054562">
    <property type="component" value="Unassembled WGS sequence"/>
</dbReference>
<dbReference type="AlphaFoldDB" id="A0A0L1IGR8"/>
<evidence type="ECO:0000313" key="1">
    <source>
        <dbReference type="EMBL" id="KNG78824.1"/>
    </source>
</evidence>
<dbReference type="PANTHER" id="PTHR36593">
    <property type="entry name" value="EXPORTED SERINE/THREONINE PROTEIN KINASE"/>
    <property type="match status" value="1"/>
</dbReference>
<gene>
    <name evidence="1" type="ORF">PFMG_04878</name>
</gene>
<proteinExistence type="predicted"/>